<evidence type="ECO:0000256" key="1">
    <source>
        <dbReference type="ARBA" id="ARBA00005336"/>
    </source>
</evidence>
<dbReference type="SMART" id="SM01217">
    <property type="entry name" value="Fn3_like"/>
    <property type="match status" value="1"/>
</dbReference>
<dbReference type="InterPro" id="IPR036962">
    <property type="entry name" value="Glyco_hydro_3_N_sf"/>
</dbReference>
<dbReference type="PANTHER" id="PTHR42715:SF10">
    <property type="entry name" value="BETA-GLUCOSIDASE"/>
    <property type="match status" value="1"/>
</dbReference>
<dbReference type="InterPro" id="IPR017853">
    <property type="entry name" value="GH"/>
</dbReference>
<dbReference type="SUPFAM" id="SSF51445">
    <property type="entry name" value="(Trans)glycosidases"/>
    <property type="match status" value="1"/>
</dbReference>
<dbReference type="Gene3D" id="2.60.40.10">
    <property type="entry name" value="Immunoglobulins"/>
    <property type="match status" value="1"/>
</dbReference>
<dbReference type="PANTHER" id="PTHR42715">
    <property type="entry name" value="BETA-GLUCOSIDASE"/>
    <property type="match status" value="1"/>
</dbReference>
<accession>A0ABY5L3C5</accession>
<dbReference type="Gene3D" id="3.20.20.300">
    <property type="entry name" value="Glycoside hydrolase, family 3, N-terminal domain"/>
    <property type="match status" value="1"/>
</dbReference>
<dbReference type="PRINTS" id="PR00133">
    <property type="entry name" value="GLHYDRLASE3"/>
</dbReference>
<dbReference type="Pfam" id="PF01915">
    <property type="entry name" value="Glyco_hydro_3_C"/>
    <property type="match status" value="1"/>
</dbReference>
<dbReference type="InterPro" id="IPR026891">
    <property type="entry name" value="Fn3-like"/>
</dbReference>
<sequence>MEPHLSHVTAAPPAQPHPQRGRPARRLLAALLSVVVLVTGLSAVATSAAAQDEPPWMNTDLTPDERADLLAEAMTLDQKLTLFEGSGSGATAIPELGIPARREIDGASGVVIADAPTTAFPAGYAVASTWNPDLAQAFGRQAGLETHLTGFSGWAAPSTDLVRTPFFGRQFATYGEDPLLGGLMPAAVTTGVNQTNDTNGVYSLPKHYVANNQETQRTTLNAVLDERTLRETYIRQWEILIQAEPGAVMCAFPRVNGTHACENPHLLFDILKGELGYPGWVSSDFNACTTIEAYNLGADVCGPAFPDFATFTAAVEDGTIAPERFENMVHRILRTYFKDGIIDNPPVGSLENPKPATPPLPDDVIAESDQTAYDIAVDGSVLLRNEGQALPLAADDLDSIAVIGEAADRYISGFGSDIVVDPTQVTTMVDGITARAGAGVEVTHVDGADPVRPADLMPGDQPVPSGVLQPSTGDGDGLWAEWFTNSDFSGDPNTSRVEDQVNWGEGLAAVFGGFGYNPTPAPKLPDAFLATPNPSVRWTGTLNPTESGSYQLGLTVLGQVTLWVDDQVVLTADADTIQTVAADLALTAGQSYDIRIDYVADAPNQCCPATSSSIGPAIRLSWVPPSGQASPQIQEAVEAAAAADVAVVIANDYMGESLDRGHLNLFQNMDLLIEAVSEVNPNTVVVLATGAPVELPWLDSVPAVLEAWYPGQAQGRAVAALLFGDEDFSGHLPISWPATEEQVTEGLGLANPYYDVNVPNIDVDYTDGVFVGYRAYGELGIEPLYPFGHGLSYTSFEYSELEVQGPRARQNEGPDTSETGLARVQVTNTGTSTGTEVVQVYNGRLPTDRAETPPQALLGWDLVTLEPGESATVEVPIELYTPEHVLAYWDTEFGYWITPTGTTDLFVGPSSGDIRLASTLEVREPLAPDTTPPNFELTGLTDGGIYGVGGTIDWGLTIDDPTATVVATLDGAPLDLAAPLELWTLDLGQHTVVVTATDPAGNSTTTTYRFYLKTSLRDMDIMLRNFEASGVVDPVDVVALRNTLFSVRALEARGNDAGAVAQLRQMRTQVLGLNLDEAPEAALLRSIDAMIVELGGTPPGAGAAARAQLDNLAVVPEEEADLLRE</sequence>
<dbReference type="InterPro" id="IPR036881">
    <property type="entry name" value="Glyco_hydro_3_C_sf"/>
</dbReference>
<dbReference type="InterPro" id="IPR050288">
    <property type="entry name" value="Cellulose_deg_GH3"/>
</dbReference>
<proteinExistence type="inferred from homology"/>
<dbReference type="Pfam" id="PF14310">
    <property type="entry name" value="Fn3-like"/>
    <property type="match status" value="1"/>
</dbReference>
<keyword evidence="2 5" id="KW-0378">Hydrolase</keyword>
<dbReference type="InterPro" id="IPR037524">
    <property type="entry name" value="PA14/GLEYA"/>
</dbReference>
<comment type="similarity">
    <text evidence="1">Belongs to the glycosyl hydrolase 3 family.</text>
</comment>
<dbReference type="RefSeq" id="WP_227567825.1">
    <property type="nucleotide sequence ID" value="NZ_CP101988.1"/>
</dbReference>
<dbReference type="InterPro" id="IPR002772">
    <property type="entry name" value="Glyco_hydro_3_C"/>
</dbReference>
<feature type="domain" description="PA14" evidence="4">
    <location>
        <begin position="473"/>
        <end position="637"/>
    </location>
</feature>
<organism evidence="5 6">
    <name type="scientific">Cellulomonas chengniuliangii</name>
    <dbReference type="NCBI Taxonomy" id="2968084"/>
    <lineage>
        <taxon>Bacteria</taxon>
        <taxon>Bacillati</taxon>
        <taxon>Actinomycetota</taxon>
        <taxon>Actinomycetes</taxon>
        <taxon>Micrococcales</taxon>
        <taxon>Cellulomonadaceae</taxon>
        <taxon>Cellulomonas</taxon>
    </lineage>
</organism>
<dbReference type="Pfam" id="PF07691">
    <property type="entry name" value="PA14"/>
    <property type="match status" value="1"/>
</dbReference>
<gene>
    <name evidence="5" type="ORF">NP064_03895</name>
</gene>
<evidence type="ECO:0000313" key="6">
    <source>
        <dbReference type="Proteomes" id="UP001316189"/>
    </source>
</evidence>
<evidence type="ECO:0000256" key="3">
    <source>
        <dbReference type="SAM" id="MobiDB-lite"/>
    </source>
</evidence>
<reference evidence="5 6" key="1">
    <citation type="submission" date="2022-07" db="EMBL/GenBank/DDBJ databases">
        <title>Novel species in genus cellulomonas.</title>
        <authorList>
            <person name="Ye L."/>
        </authorList>
    </citation>
    <scope>NUCLEOTIDE SEQUENCE [LARGE SCALE GENOMIC DNA]</scope>
    <source>
        <strain evidence="6">zg-Y338</strain>
    </source>
</reference>
<dbReference type="InterPro" id="IPR011658">
    <property type="entry name" value="PA14_dom"/>
</dbReference>
<evidence type="ECO:0000256" key="2">
    <source>
        <dbReference type="ARBA" id="ARBA00022801"/>
    </source>
</evidence>
<dbReference type="SMART" id="SM00758">
    <property type="entry name" value="PA14"/>
    <property type="match status" value="1"/>
</dbReference>
<dbReference type="Pfam" id="PF00933">
    <property type="entry name" value="Glyco_hydro_3"/>
    <property type="match status" value="1"/>
</dbReference>
<dbReference type="GO" id="GO:0016787">
    <property type="term" value="F:hydrolase activity"/>
    <property type="evidence" value="ECO:0007669"/>
    <property type="project" value="UniProtKB-KW"/>
</dbReference>
<evidence type="ECO:0000259" key="4">
    <source>
        <dbReference type="PROSITE" id="PS51820"/>
    </source>
</evidence>
<name>A0ABY5L3C5_9CELL</name>
<dbReference type="InterPro" id="IPR001764">
    <property type="entry name" value="Glyco_hydro_3_N"/>
</dbReference>
<dbReference type="Gene3D" id="3.40.50.1700">
    <property type="entry name" value="Glycoside hydrolase family 3 C-terminal domain"/>
    <property type="match status" value="1"/>
</dbReference>
<dbReference type="PROSITE" id="PS51820">
    <property type="entry name" value="PA14"/>
    <property type="match status" value="1"/>
</dbReference>
<dbReference type="Proteomes" id="UP001316189">
    <property type="component" value="Chromosome"/>
</dbReference>
<dbReference type="Gene3D" id="2.60.120.260">
    <property type="entry name" value="Galactose-binding domain-like"/>
    <property type="match status" value="1"/>
</dbReference>
<keyword evidence="6" id="KW-1185">Reference proteome</keyword>
<protein>
    <submittedName>
        <fullName evidence="5">Glycoside hydrolase family 3 C-terminal domain-containing protein</fullName>
    </submittedName>
</protein>
<evidence type="ECO:0000313" key="5">
    <source>
        <dbReference type="EMBL" id="UUI76057.1"/>
    </source>
</evidence>
<dbReference type="InterPro" id="IPR013783">
    <property type="entry name" value="Ig-like_fold"/>
</dbReference>
<dbReference type="EMBL" id="CP101988">
    <property type="protein sequence ID" value="UUI76057.1"/>
    <property type="molecule type" value="Genomic_DNA"/>
</dbReference>
<feature type="region of interest" description="Disordered" evidence="3">
    <location>
        <begin position="1"/>
        <end position="22"/>
    </location>
</feature>
<dbReference type="SUPFAM" id="SSF52279">
    <property type="entry name" value="Beta-D-glucan exohydrolase, C-terminal domain"/>
    <property type="match status" value="1"/>
</dbReference>